<name>A0A2Z7CCL1_9LAMI</name>
<gene>
    <name evidence="2" type="ORF">F511_28379</name>
</gene>
<feature type="coiled-coil region" evidence="1">
    <location>
        <begin position="86"/>
        <end position="113"/>
    </location>
</feature>
<accession>A0A2Z7CCL1</accession>
<evidence type="ECO:0000256" key="1">
    <source>
        <dbReference type="SAM" id="Coils"/>
    </source>
</evidence>
<dbReference type="EMBL" id="KQ996497">
    <property type="protein sequence ID" value="KZV44790.1"/>
    <property type="molecule type" value="Genomic_DNA"/>
</dbReference>
<reference evidence="2 3" key="1">
    <citation type="journal article" date="2015" name="Proc. Natl. Acad. Sci. U.S.A.">
        <title>The resurrection genome of Boea hygrometrica: A blueprint for survival of dehydration.</title>
        <authorList>
            <person name="Xiao L."/>
            <person name="Yang G."/>
            <person name="Zhang L."/>
            <person name="Yang X."/>
            <person name="Zhao S."/>
            <person name="Ji Z."/>
            <person name="Zhou Q."/>
            <person name="Hu M."/>
            <person name="Wang Y."/>
            <person name="Chen M."/>
            <person name="Xu Y."/>
            <person name="Jin H."/>
            <person name="Xiao X."/>
            <person name="Hu G."/>
            <person name="Bao F."/>
            <person name="Hu Y."/>
            <person name="Wan P."/>
            <person name="Li L."/>
            <person name="Deng X."/>
            <person name="Kuang T."/>
            <person name="Xiang C."/>
            <person name="Zhu J.K."/>
            <person name="Oliver M.J."/>
            <person name="He Y."/>
        </authorList>
    </citation>
    <scope>NUCLEOTIDE SEQUENCE [LARGE SCALE GENOMIC DNA]</scope>
    <source>
        <strain evidence="3">cv. XS01</strain>
    </source>
</reference>
<evidence type="ECO:0000313" key="2">
    <source>
        <dbReference type="EMBL" id="KZV44790.1"/>
    </source>
</evidence>
<sequence length="187" mass="20187">MPPSPTPPMRVLTIPEVPSSMVGPRTETGHGRAPALNIYEDSLVVSPSGSVVTGLLCNMIPNRDVTRVRNATNSEVVGLFAAQFAAVELDETKARAEAEIGRLRSEATNARGLGKEEFLNSSEFDDLCTNRSLAYSKSDFQSCVAQLRANVYSKEDHPARFLSMAQAVEELPDDEKNADDGADEDAS</sequence>
<evidence type="ECO:0000313" key="3">
    <source>
        <dbReference type="Proteomes" id="UP000250235"/>
    </source>
</evidence>
<keyword evidence="1" id="KW-0175">Coiled coil</keyword>
<dbReference type="Proteomes" id="UP000250235">
    <property type="component" value="Unassembled WGS sequence"/>
</dbReference>
<proteinExistence type="predicted"/>
<dbReference type="AlphaFoldDB" id="A0A2Z7CCL1"/>
<organism evidence="2 3">
    <name type="scientific">Dorcoceras hygrometricum</name>
    <dbReference type="NCBI Taxonomy" id="472368"/>
    <lineage>
        <taxon>Eukaryota</taxon>
        <taxon>Viridiplantae</taxon>
        <taxon>Streptophyta</taxon>
        <taxon>Embryophyta</taxon>
        <taxon>Tracheophyta</taxon>
        <taxon>Spermatophyta</taxon>
        <taxon>Magnoliopsida</taxon>
        <taxon>eudicotyledons</taxon>
        <taxon>Gunneridae</taxon>
        <taxon>Pentapetalae</taxon>
        <taxon>asterids</taxon>
        <taxon>lamiids</taxon>
        <taxon>Lamiales</taxon>
        <taxon>Gesneriaceae</taxon>
        <taxon>Didymocarpoideae</taxon>
        <taxon>Trichosporeae</taxon>
        <taxon>Loxocarpinae</taxon>
        <taxon>Dorcoceras</taxon>
    </lineage>
</organism>
<protein>
    <submittedName>
        <fullName evidence="2">Peptidase</fullName>
    </submittedName>
</protein>
<keyword evidence="3" id="KW-1185">Reference proteome</keyword>